<sequence length="228" mass="26624">MTIPIDVVVTDATDYSAIVGNDWLAKVKANIDYETSSMLIHWEGKDVEVPIEYSEMPLERRRNCAGVYPKENFILTNEGVYLDESFYQWTYFSRLDEQFRKKPPKRASWVYDWKGPTARCWCGERLYSSSNSCSRCYGEITNFITIRNLPQQIVAEISSGFENQDLNSKNLIWDVMPSEVQLEEAMEVANEHDRQLCFHCGRKSRDEWEQQNEVPLYFGHTELVSSEN</sequence>
<dbReference type="VEuPathDB" id="FungiDB:RhiirA1_479763"/>
<dbReference type="VEuPathDB" id="FungiDB:FUN_006652"/>
<evidence type="ECO:0000313" key="2">
    <source>
        <dbReference type="Proteomes" id="UP000232722"/>
    </source>
</evidence>
<gene>
    <name evidence="1" type="ORF">RhiirA5_386023</name>
</gene>
<evidence type="ECO:0000313" key="1">
    <source>
        <dbReference type="EMBL" id="PKB95430.1"/>
    </source>
</evidence>
<dbReference type="Proteomes" id="UP000232722">
    <property type="component" value="Unassembled WGS sequence"/>
</dbReference>
<comment type="caution">
    <text evidence="1">The sequence shown here is derived from an EMBL/GenBank/DDBJ whole genome shotgun (WGS) entry which is preliminary data.</text>
</comment>
<name>A0A2N0NLH0_9GLOM</name>
<protein>
    <submittedName>
        <fullName evidence="1">Uncharacterized protein</fullName>
    </submittedName>
</protein>
<dbReference type="VEuPathDB" id="FungiDB:FUN_001821"/>
<feature type="non-terminal residue" evidence="1">
    <location>
        <position position="228"/>
    </location>
</feature>
<dbReference type="InterPro" id="IPR021109">
    <property type="entry name" value="Peptidase_aspartic_dom_sf"/>
</dbReference>
<proteinExistence type="predicted"/>
<dbReference type="VEuPathDB" id="FungiDB:RhiirA1_447207"/>
<accession>A0A2N0NLH0</accession>
<reference evidence="1 2" key="2">
    <citation type="submission" date="2017-09" db="EMBL/GenBank/DDBJ databases">
        <title>Extensive intraspecific genome diversity in a model arbuscular mycorrhizal fungus.</title>
        <authorList>
            <person name="Chen E.C."/>
            <person name="Morin E."/>
            <person name="Beaudet D."/>
            <person name="Noel J."/>
            <person name="Ndikumana S."/>
            <person name="Charron P."/>
            <person name="St-Onge C."/>
            <person name="Giorgi J."/>
            <person name="Grigoriev I.V."/>
            <person name="Roux C."/>
            <person name="Martin F.M."/>
            <person name="Corradi N."/>
        </authorList>
    </citation>
    <scope>NUCLEOTIDE SEQUENCE [LARGE SCALE GENOMIC DNA]</scope>
    <source>
        <strain evidence="1 2">A5</strain>
    </source>
</reference>
<dbReference type="Gene3D" id="2.40.70.10">
    <property type="entry name" value="Acid Proteases"/>
    <property type="match status" value="1"/>
</dbReference>
<organism evidence="1 2">
    <name type="scientific">Rhizophagus irregularis</name>
    <dbReference type="NCBI Taxonomy" id="588596"/>
    <lineage>
        <taxon>Eukaryota</taxon>
        <taxon>Fungi</taxon>
        <taxon>Fungi incertae sedis</taxon>
        <taxon>Mucoromycota</taxon>
        <taxon>Glomeromycotina</taxon>
        <taxon>Glomeromycetes</taxon>
        <taxon>Glomerales</taxon>
        <taxon>Glomeraceae</taxon>
        <taxon>Rhizophagus</taxon>
    </lineage>
</organism>
<reference evidence="1 2" key="1">
    <citation type="submission" date="2016-04" db="EMBL/GenBank/DDBJ databases">
        <title>Genome analyses suggest a sexual origin of heterokaryosis in a supposedly ancient asexual fungus.</title>
        <authorList>
            <person name="Ropars J."/>
            <person name="Sedzielewska K."/>
            <person name="Noel J."/>
            <person name="Charron P."/>
            <person name="Farinelli L."/>
            <person name="Marton T."/>
            <person name="Kruger M."/>
            <person name="Pelin A."/>
            <person name="Brachmann A."/>
            <person name="Corradi N."/>
        </authorList>
    </citation>
    <scope>NUCLEOTIDE SEQUENCE [LARGE SCALE GENOMIC DNA]</scope>
    <source>
        <strain evidence="1 2">A5</strain>
    </source>
</reference>
<dbReference type="AlphaFoldDB" id="A0A2N0NLH0"/>
<dbReference type="EMBL" id="LLXJ01004798">
    <property type="protein sequence ID" value="PKB95430.1"/>
    <property type="molecule type" value="Genomic_DNA"/>
</dbReference>